<dbReference type="InterPro" id="IPR038063">
    <property type="entry name" value="Transpep_catalytic_dom"/>
</dbReference>
<dbReference type="OrthoDB" id="9804204at2"/>
<evidence type="ECO:0000256" key="5">
    <source>
        <dbReference type="ARBA" id="ARBA00022984"/>
    </source>
</evidence>
<gene>
    <name evidence="9" type="ORF">ATO10_08492</name>
</gene>
<evidence type="ECO:0000256" key="3">
    <source>
        <dbReference type="ARBA" id="ARBA00022679"/>
    </source>
</evidence>
<dbReference type="PATRIC" id="fig|1461693.3.peg.1727"/>
<evidence type="ECO:0000259" key="8">
    <source>
        <dbReference type="PROSITE" id="PS52029"/>
    </source>
</evidence>
<organism evidence="9 10">
    <name type="scientific">Actibacterium atlanticum</name>
    <dbReference type="NCBI Taxonomy" id="1461693"/>
    <lineage>
        <taxon>Bacteria</taxon>
        <taxon>Pseudomonadati</taxon>
        <taxon>Pseudomonadota</taxon>
        <taxon>Alphaproteobacteria</taxon>
        <taxon>Rhodobacterales</taxon>
        <taxon>Roseobacteraceae</taxon>
        <taxon>Actibacterium</taxon>
    </lineage>
</organism>
<feature type="active site" description="Nucleophile" evidence="7">
    <location>
        <position position="147"/>
    </location>
</feature>
<dbReference type="STRING" id="1461693.ATO10_08492"/>
<feature type="active site" description="Proton donor/acceptor" evidence="7">
    <location>
        <position position="135"/>
    </location>
</feature>
<dbReference type="PANTHER" id="PTHR38589">
    <property type="entry name" value="BLR0621 PROTEIN"/>
    <property type="match status" value="1"/>
</dbReference>
<comment type="similarity">
    <text evidence="2">Belongs to the YkuD family.</text>
</comment>
<keyword evidence="4 7" id="KW-0133">Cell shape</keyword>
<dbReference type="InterPro" id="IPR005490">
    <property type="entry name" value="LD_TPept_cat_dom"/>
</dbReference>
<comment type="pathway">
    <text evidence="1 7">Cell wall biogenesis; peptidoglycan biosynthesis.</text>
</comment>
<dbReference type="PROSITE" id="PS52029">
    <property type="entry name" value="LD_TPASE"/>
    <property type="match status" value="1"/>
</dbReference>
<keyword evidence="3" id="KW-0808">Transferase</keyword>
<name>A0A058ZMF2_9RHOB</name>
<reference evidence="9 10" key="1">
    <citation type="submission" date="2013-04" db="EMBL/GenBank/DDBJ databases">
        <title>Shimia sp. 22II-S11-Z10 Genome Sequencing.</title>
        <authorList>
            <person name="Lai Q."/>
            <person name="Li G."/>
            <person name="Shao Z."/>
        </authorList>
    </citation>
    <scope>NUCLEOTIDE SEQUENCE [LARGE SCALE GENOMIC DNA]</scope>
    <source>
        <strain evidence="10">22II-S11-Z10</strain>
    </source>
</reference>
<dbReference type="Proteomes" id="UP000024836">
    <property type="component" value="Unassembled WGS sequence"/>
</dbReference>
<evidence type="ECO:0000256" key="6">
    <source>
        <dbReference type="ARBA" id="ARBA00023316"/>
    </source>
</evidence>
<evidence type="ECO:0000313" key="10">
    <source>
        <dbReference type="Proteomes" id="UP000024836"/>
    </source>
</evidence>
<evidence type="ECO:0000256" key="2">
    <source>
        <dbReference type="ARBA" id="ARBA00005992"/>
    </source>
</evidence>
<dbReference type="RefSeq" id="WP_035250365.1">
    <property type="nucleotide sequence ID" value="NZ_AQQY01000004.1"/>
</dbReference>
<dbReference type="PANTHER" id="PTHR38589:SF1">
    <property type="entry name" value="BLR0621 PROTEIN"/>
    <property type="match status" value="1"/>
</dbReference>
<dbReference type="GO" id="GO:0016740">
    <property type="term" value="F:transferase activity"/>
    <property type="evidence" value="ECO:0007669"/>
    <property type="project" value="UniProtKB-KW"/>
</dbReference>
<dbReference type="GO" id="GO:0071555">
    <property type="term" value="P:cell wall organization"/>
    <property type="evidence" value="ECO:0007669"/>
    <property type="project" value="UniProtKB-UniRule"/>
</dbReference>
<dbReference type="UniPathway" id="UPA00219"/>
<dbReference type="AlphaFoldDB" id="A0A058ZMF2"/>
<dbReference type="EMBL" id="AQQY01000004">
    <property type="protein sequence ID" value="KCV82415.1"/>
    <property type="molecule type" value="Genomic_DNA"/>
</dbReference>
<evidence type="ECO:0000256" key="4">
    <source>
        <dbReference type="ARBA" id="ARBA00022960"/>
    </source>
</evidence>
<dbReference type="GO" id="GO:0008360">
    <property type="term" value="P:regulation of cell shape"/>
    <property type="evidence" value="ECO:0007669"/>
    <property type="project" value="UniProtKB-UniRule"/>
</dbReference>
<keyword evidence="5 7" id="KW-0573">Peptidoglycan synthesis</keyword>
<accession>A0A058ZMF2</accession>
<sequence>MTPQDLVVTPTGCRFMGQVFPCTIGRGGITTDKREGDGATPAGTHRIIGAGYRRDRLAHPFGGKRGPFLMRAVRLDDIWSDDVADPAYNRALNASSHPYSHERLFRCDRLYDLFLMTDWNWPDAQPGRGSAIFIHRWRRPGYPTEGCVAFAPAHLLWITQNLTAQSRLIVRP</sequence>
<dbReference type="Pfam" id="PF03734">
    <property type="entry name" value="YkuD"/>
    <property type="match status" value="1"/>
</dbReference>
<dbReference type="SUPFAM" id="SSF141523">
    <property type="entry name" value="L,D-transpeptidase catalytic domain-like"/>
    <property type="match status" value="1"/>
</dbReference>
<protein>
    <recommendedName>
        <fullName evidence="8">L,D-TPase catalytic domain-containing protein</fullName>
    </recommendedName>
</protein>
<feature type="domain" description="L,D-TPase catalytic" evidence="8">
    <location>
        <begin position="1"/>
        <end position="171"/>
    </location>
</feature>
<keyword evidence="6 7" id="KW-0961">Cell wall biogenesis/degradation</keyword>
<dbReference type="eggNOG" id="COG3786">
    <property type="taxonomic scope" value="Bacteria"/>
</dbReference>
<keyword evidence="10" id="KW-1185">Reference proteome</keyword>
<evidence type="ECO:0000256" key="1">
    <source>
        <dbReference type="ARBA" id="ARBA00004752"/>
    </source>
</evidence>
<dbReference type="GO" id="GO:0004180">
    <property type="term" value="F:carboxypeptidase activity"/>
    <property type="evidence" value="ECO:0007669"/>
    <property type="project" value="UniProtKB-ARBA"/>
</dbReference>
<evidence type="ECO:0000313" key="9">
    <source>
        <dbReference type="EMBL" id="KCV82415.1"/>
    </source>
</evidence>
<comment type="caution">
    <text evidence="9">The sequence shown here is derived from an EMBL/GenBank/DDBJ whole genome shotgun (WGS) entry which is preliminary data.</text>
</comment>
<evidence type="ECO:0000256" key="7">
    <source>
        <dbReference type="PROSITE-ProRule" id="PRU01373"/>
    </source>
</evidence>
<dbReference type="GO" id="GO:0009252">
    <property type="term" value="P:peptidoglycan biosynthetic process"/>
    <property type="evidence" value="ECO:0007669"/>
    <property type="project" value="UniProtKB-UniPathway"/>
</dbReference>
<proteinExistence type="inferred from homology"/>